<reference evidence="1 2" key="1">
    <citation type="journal article" date="2017" name="Genome Biol. Evol.">
        <title>Phytophthora megakarya and P. palmivora, closely related causal agents of cacao black pod rot, underwent increases in genome sizes and gene numbers by different mechanisms.</title>
        <authorList>
            <person name="Ali S.S."/>
            <person name="Shao J."/>
            <person name="Lary D.J."/>
            <person name="Kronmiller B."/>
            <person name="Shen D."/>
            <person name="Strem M.D."/>
            <person name="Amoako-Attah I."/>
            <person name="Akrofi A.Y."/>
            <person name="Begoude B.A."/>
            <person name="Ten Hoopen G.M."/>
            <person name="Coulibaly K."/>
            <person name="Kebe B.I."/>
            <person name="Melnick R.L."/>
            <person name="Guiltinan M.J."/>
            <person name="Tyler B.M."/>
            <person name="Meinhardt L.W."/>
            <person name="Bailey B.A."/>
        </authorList>
    </citation>
    <scope>NUCLEOTIDE SEQUENCE [LARGE SCALE GENOMIC DNA]</scope>
    <source>
        <strain evidence="2">sbr112.9</strain>
    </source>
</reference>
<proteinExistence type="predicted"/>
<organism evidence="1 2">
    <name type="scientific">Phytophthora palmivora</name>
    <dbReference type="NCBI Taxonomy" id="4796"/>
    <lineage>
        <taxon>Eukaryota</taxon>
        <taxon>Sar</taxon>
        <taxon>Stramenopiles</taxon>
        <taxon>Oomycota</taxon>
        <taxon>Peronosporomycetes</taxon>
        <taxon>Peronosporales</taxon>
        <taxon>Peronosporaceae</taxon>
        <taxon>Phytophthora</taxon>
    </lineage>
</organism>
<evidence type="ECO:0000313" key="1">
    <source>
        <dbReference type="EMBL" id="POM60285.1"/>
    </source>
</evidence>
<comment type="caution">
    <text evidence="1">The sequence shown here is derived from an EMBL/GenBank/DDBJ whole genome shotgun (WGS) entry which is preliminary data.</text>
</comment>
<dbReference type="EMBL" id="NCKW01016901">
    <property type="protein sequence ID" value="POM60285.1"/>
    <property type="molecule type" value="Genomic_DNA"/>
</dbReference>
<accession>A0A2P4X404</accession>
<gene>
    <name evidence="1" type="ORF">PHPALM_30870</name>
</gene>
<dbReference type="OrthoDB" id="127359at2759"/>
<evidence type="ECO:0000313" key="2">
    <source>
        <dbReference type="Proteomes" id="UP000237271"/>
    </source>
</evidence>
<dbReference type="AlphaFoldDB" id="A0A2P4X404"/>
<dbReference type="Proteomes" id="UP000237271">
    <property type="component" value="Unassembled WGS sequence"/>
</dbReference>
<keyword evidence="2" id="KW-1185">Reference proteome</keyword>
<name>A0A2P4X404_9STRA</name>
<sequence length="136" mass="15572">MVKAHKPVDDSKPPLQQRNFGPWDKFHKVLKTYEAGNYVTFRARTSVTRDQVIRCFAMLFSKVVEHGVAKWQVTIGKEISERNHQATKITYDSYKGAKSLPLPPEVRQDLVFLADMNTNSADINPYLSNKIGECSW</sequence>
<protein>
    <submittedName>
        <fullName evidence="1">Uncharacterized protein</fullName>
    </submittedName>
</protein>